<evidence type="ECO:0000313" key="4">
    <source>
        <dbReference type="Proteomes" id="UP000001555"/>
    </source>
</evidence>
<name>B7QKL7_IXOSC</name>
<organism>
    <name type="scientific">Ixodes scapularis</name>
    <name type="common">Black-legged tick</name>
    <name type="synonym">Deer tick</name>
    <dbReference type="NCBI Taxonomy" id="6945"/>
    <lineage>
        <taxon>Eukaryota</taxon>
        <taxon>Metazoa</taxon>
        <taxon>Ecdysozoa</taxon>
        <taxon>Arthropoda</taxon>
        <taxon>Chelicerata</taxon>
        <taxon>Arachnida</taxon>
        <taxon>Acari</taxon>
        <taxon>Parasitiformes</taxon>
        <taxon>Ixodida</taxon>
        <taxon>Ixodoidea</taxon>
        <taxon>Ixodidae</taxon>
        <taxon>Ixodinae</taxon>
        <taxon>Ixodes</taxon>
    </lineage>
</organism>
<proteinExistence type="predicted"/>
<keyword evidence="4" id="KW-1185">Reference proteome</keyword>
<evidence type="ECO:0000313" key="3">
    <source>
        <dbReference type="EnsemblMetazoa" id="ISCW014168-PA"/>
    </source>
</evidence>
<evidence type="ECO:0000313" key="2">
    <source>
        <dbReference type="EMBL" id="EEC19389.1"/>
    </source>
</evidence>
<feature type="compositionally biased region" description="Low complexity" evidence="1">
    <location>
        <begin position="53"/>
        <end position="64"/>
    </location>
</feature>
<dbReference type="Proteomes" id="UP000001555">
    <property type="component" value="Unassembled WGS sequence"/>
</dbReference>
<dbReference type="AlphaFoldDB" id="B7QKL7"/>
<dbReference type="EnsemblMetazoa" id="ISCW014168-RA">
    <property type="protein sequence ID" value="ISCW014168-PA"/>
    <property type="gene ID" value="ISCW014168"/>
</dbReference>
<dbReference type="EMBL" id="DS961171">
    <property type="protein sequence ID" value="EEC19389.1"/>
    <property type="molecule type" value="Genomic_DNA"/>
</dbReference>
<dbReference type="EMBL" id="ABJB010591883">
    <property type="status" value="NOT_ANNOTATED_CDS"/>
    <property type="molecule type" value="Genomic_DNA"/>
</dbReference>
<dbReference type="VEuPathDB" id="VectorBase:ISCP_028905"/>
<protein>
    <submittedName>
        <fullName evidence="2 3">Uncharacterized protein</fullName>
    </submittedName>
</protein>
<sequence length="108" mass="10764">MTSNVTTTSLQTTSIQVAAAASRPITTTVSIQPPSVSVPAAKVFSQAPMVHGPSLESSSSEPTSAGNLFVGQPTSRSLAAAMSSSAAVSSTAASLPATVVISESRTDR</sequence>
<evidence type="ECO:0000256" key="1">
    <source>
        <dbReference type="SAM" id="MobiDB-lite"/>
    </source>
</evidence>
<reference evidence="3" key="2">
    <citation type="submission" date="2020-05" db="UniProtKB">
        <authorList>
            <consortium name="EnsemblMetazoa"/>
        </authorList>
    </citation>
    <scope>IDENTIFICATION</scope>
    <source>
        <strain evidence="3">wikel</strain>
    </source>
</reference>
<dbReference type="InParanoid" id="B7QKL7"/>
<dbReference type="OrthoDB" id="10048604at2759"/>
<gene>
    <name evidence="2" type="ORF">IscW_ISCW014168</name>
</gene>
<dbReference type="HOGENOM" id="CLU_2199860_0_0_1"/>
<dbReference type="VEuPathDB" id="VectorBase:ISCW014168"/>
<accession>B7QKL7</accession>
<feature type="region of interest" description="Disordered" evidence="1">
    <location>
        <begin position="50"/>
        <end position="70"/>
    </location>
</feature>
<reference evidence="2 4" key="1">
    <citation type="submission" date="2008-03" db="EMBL/GenBank/DDBJ databases">
        <title>Annotation of Ixodes scapularis.</title>
        <authorList>
            <consortium name="Ixodes scapularis Genome Project Consortium"/>
            <person name="Caler E."/>
            <person name="Hannick L.I."/>
            <person name="Bidwell S."/>
            <person name="Joardar V."/>
            <person name="Thiagarajan M."/>
            <person name="Amedeo P."/>
            <person name="Galinsky K.J."/>
            <person name="Schobel S."/>
            <person name="Inman J."/>
            <person name="Hostetler J."/>
            <person name="Miller J."/>
            <person name="Hammond M."/>
            <person name="Megy K."/>
            <person name="Lawson D."/>
            <person name="Kodira C."/>
            <person name="Sutton G."/>
            <person name="Meyer J."/>
            <person name="Hill C.A."/>
            <person name="Birren B."/>
            <person name="Nene V."/>
            <person name="Collins F."/>
            <person name="Alarcon-Chaidez F."/>
            <person name="Wikel S."/>
            <person name="Strausberg R."/>
        </authorList>
    </citation>
    <scope>NUCLEOTIDE SEQUENCE [LARGE SCALE GENOMIC DNA]</scope>
    <source>
        <strain evidence="4">Wikel</strain>
        <strain evidence="2">Wikel colony</strain>
    </source>
</reference>
<dbReference type="PaxDb" id="6945-B7QKL7"/>
<dbReference type="VEuPathDB" id="VectorBase:ISCI014168"/>